<evidence type="ECO:0000259" key="5">
    <source>
        <dbReference type="SMART" id="SM00062"/>
    </source>
</evidence>
<evidence type="ECO:0000256" key="2">
    <source>
        <dbReference type="ARBA" id="ARBA00022448"/>
    </source>
</evidence>
<evidence type="ECO:0000256" key="4">
    <source>
        <dbReference type="SAM" id="SignalP"/>
    </source>
</evidence>
<feature type="chain" id="PRO_5011433395" evidence="4">
    <location>
        <begin position="22"/>
        <end position="272"/>
    </location>
</feature>
<evidence type="ECO:0000256" key="1">
    <source>
        <dbReference type="ARBA" id="ARBA00010333"/>
    </source>
</evidence>
<name>A0A1H3EZX0_9PSEU</name>
<dbReference type="GO" id="GO:0006865">
    <property type="term" value="P:amino acid transport"/>
    <property type="evidence" value="ECO:0007669"/>
    <property type="project" value="TreeGrafter"/>
</dbReference>
<evidence type="ECO:0000256" key="3">
    <source>
        <dbReference type="ARBA" id="ARBA00022729"/>
    </source>
</evidence>
<sequence>MKARAISLLSLLLLVAGCSGSSDLFQDPKFARFGVKADQPGLAGPTQDPNTPDGFEIQIAWTIARHFDRDASFQHITSATREKKLQTGEMNVVIASYSMTDPRRAEVDMVGPYLRSRSGIMVRSDYDGPDEVHSFSGADVCTADGTTSVDLIEQELNDQKPQTAPSFGGCIDMLRQHKVKAVMTDKIILEGFVRKSEGEFSLLAAEFGPEGYYGIAIPKNHRAECLEIMGIIKNYVSSTDWKRDFDTHFPGVKPDDYAVGPAQVDAKSACSP</sequence>
<dbReference type="RefSeq" id="WP_093266953.1">
    <property type="nucleotide sequence ID" value="NZ_FNOK01000016.1"/>
</dbReference>
<dbReference type="AlphaFoldDB" id="A0A1H3EZX0"/>
<dbReference type="Pfam" id="PF00497">
    <property type="entry name" value="SBP_bac_3"/>
    <property type="match status" value="1"/>
</dbReference>
<keyword evidence="2" id="KW-0813">Transport</keyword>
<dbReference type="OrthoDB" id="3229768at2"/>
<gene>
    <name evidence="6" type="ORF">SAMN05216215_10165</name>
</gene>
<dbReference type="PANTHER" id="PTHR30085:SF6">
    <property type="entry name" value="ABC TRANSPORTER GLUTAMINE-BINDING PROTEIN GLNH"/>
    <property type="match status" value="1"/>
</dbReference>
<reference evidence="7" key="1">
    <citation type="submission" date="2016-10" db="EMBL/GenBank/DDBJ databases">
        <authorList>
            <person name="Varghese N."/>
            <person name="Submissions S."/>
        </authorList>
    </citation>
    <scope>NUCLEOTIDE SEQUENCE [LARGE SCALE GENOMIC DNA]</scope>
    <source>
        <strain evidence="7">CGMCC 4.3530</strain>
    </source>
</reference>
<dbReference type="SMART" id="SM00062">
    <property type="entry name" value="PBPb"/>
    <property type="match status" value="1"/>
</dbReference>
<proteinExistence type="inferred from homology"/>
<evidence type="ECO:0000313" key="7">
    <source>
        <dbReference type="Proteomes" id="UP000199529"/>
    </source>
</evidence>
<feature type="signal peptide" evidence="4">
    <location>
        <begin position="1"/>
        <end position="21"/>
    </location>
</feature>
<dbReference type="InterPro" id="IPR051455">
    <property type="entry name" value="Bact_solute-bind_prot3"/>
</dbReference>
<organism evidence="6 7">
    <name type="scientific">Saccharopolyspora shandongensis</name>
    <dbReference type="NCBI Taxonomy" id="418495"/>
    <lineage>
        <taxon>Bacteria</taxon>
        <taxon>Bacillati</taxon>
        <taxon>Actinomycetota</taxon>
        <taxon>Actinomycetes</taxon>
        <taxon>Pseudonocardiales</taxon>
        <taxon>Pseudonocardiaceae</taxon>
        <taxon>Saccharopolyspora</taxon>
    </lineage>
</organism>
<dbReference type="GO" id="GO:0030288">
    <property type="term" value="C:outer membrane-bounded periplasmic space"/>
    <property type="evidence" value="ECO:0007669"/>
    <property type="project" value="TreeGrafter"/>
</dbReference>
<keyword evidence="3 4" id="KW-0732">Signal</keyword>
<keyword evidence="7" id="KW-1185">Reference proteome</keyword>
<dbReference type="InterPro" id="IPR001638">
    <property type="entry name" value="Solute-binding_3/MltF_N"/>
</dbReference>
<accession>A0A1H3EZX0</accession>
<protein>
    <submittedName>
        <fullName evidence="6">Amino acid ABC transporter substrate-binding protein, PAAT family</fullName>
    </submittedName>
</protein>
<evidence type="ECO:0000313" key="6">
    <source>
        <dbReference type="EMBL" id="SDX84155.1"/>
    </source>
</evidence>
<dbReference type="EMBL" id="FNOK01000016">
    <property type="protein sequence ID" value="SDX84155.1"/>
    <property type="molecule type" value="Genomic_DNA"/>
</dbReference>
<dbReference type="PROSITE" id="PS51257">
    <property type="entry name" value="PROKAR_LIPOPROTEIN"/>
    <property type="match status" value="1"/>
</dbReference>
<dbReference type="PANTHER" id="PTHR30085">
    <property type="entry name" value="AMINO ACID ABC TRANSPORTER PERMEASE"/>
    <property type="match status" value="1"/>
</dbReference>
<dbReference type="Gene3D" id="3.40.190.10">
    <property type="entry name" value="Periplasmic binding protein-like II"/>
    <property type="match status" value="2"/>
</dbReference>
<dbReference type="SUPFAM" id="SSF53850">
    <property type="entry name" value="Periplasmic binding protein-like II"/>
    <property type="match status" value="1"/>
</dbReference>
<feature type="domain" description="Solute-binding protein family 3/N-terminal" evidence="5">
    <location>
        <begin position="30"/>
        <end position="252"/>
    </location>
</feature>
<comment type="similarity">
    <text evidence="1">Belongs to the bacterial solute-binding protein 3 family.</text>
</comment>
<dbReference type="STRING" id="418495.SAMN05216215_10165"/>
<dbReference type="GO" id="GO:0005576">
    <property type="term" value="C:extracellular region"/>
    <property type="evidence" value="ECO:0007669"/>
    <property type="project" value="TreeGrafter"/>
</dbReference>
<dbReference type="Proteomes" id="UP000199529">
    <property type="component" value="Unassembled WGS sequence"/>
</dbReference>